<dbReference type="PANTHER" id="PTHR30425:SF1">
    <property type="entry name" value="PHOSPHATE TRANSPORT SYSTEM PERMEASE PROTEIN PSTC"/>
    <property type="match status" value="1"/>
</dbReference>
<comment type="subcellular location">
    <subcellularLocation>
        <location evidence="1 9">Cell membrane</location>
        <topology evidence="1 9">Multi-pass membrane protein</topology>
    </subcellularLocation>
</comment>
<evidence type="ECO:0000256" key="4">
    <source>
        <dbReference type="ARBA" id="ARBA00022475"/>
    </source>
</evidence>
<evidence type="ECO:0000256" key="8">
    <source>
        <dbReference type="ARBA" id="ARBA00023136"/>
    </source>
</evidence>
<dbReference type="InterPro" id="IPR035906">
    <property type="entry name" value="MetI-like_sf"/>
</dbReference>
<keyword evidence="3 9" id="KW-0813">Transport</keyword>
<dbReference type="PROSITE" id="PS50928">
    <property type="entry name" value="ABC_TM1"/>
    <property type="match status" value="1"/>
</dbReference>
<evidence type="ECO:0000256" key="1">
    <source>
        <dbReference type="ARBA" id="ARBA00004651"/>
    </source>
</evidence>
<feature type="domain" description="ABC transmembrane type-1" evidence="11">
    <location>
        <begin position="91"/>
        <end position="327"/>
    </location>
</feature>
<comment type="caution">
    <text evidence="12">The sequence shown here is derived from an EMBL/GenBank/DDBJ whole genome shotgun (WGS) entry which is preliminary data.</text>
</comment>
<evidence type="ECO:0000313" key="13">
    <source>
        <dbReference type="Proteomes" id="UP001611548"/>
    </source>
</evidence>
<evidence type="ECO:0000256" key="5">
    <source>
        <dbReference type="ARBA" id="ARBA00022592"/>
    </source>
</evidence>
<feature type="transmembrane region" description="Helical" evidence="9">
    <location>
        <begin position="188"/>
        <end position="209"/>
    </location>
</feature>
<organism evidence="12 13">
    <name type="scientific">Streptomyces pathocidini</name>
    <dbReference type="NCBI Taxonomy" id="1650571"/>
    <lineage>
        <taxon>Bacteria</taxon>
        <taxon>Bacillati</taxon>
        <taxon>Actinomycetota</taxon>
        <taxon>Actinomycetes</taxon>
        <taxon>Kitasatosporales</taxon>
        <taxon>Streptomycetaceae</taxon>
        <taxon>Streptomyces</taxon>
    </lineage>
</organism>
<dbReference type="Proteomes" id="UP001611548">
    <property type="component" value="Unassembled WGS sequence"/>
</dbReference>
<keyword evidence="6 9" id="KW-0812">Transmembrane</keyword>
<keyword evidence="5 10" id="KW-0592">Phosphate transport</keyword>
<keyword evidence="8 9" id="KW-0472">Membrane</keyword>
<dbReference type="Gene3D" id="1.10.3720.10">
    <property type="entry name" value="MetI-like"/>
    <property type="match status" value="1"/>
</dbReference>
<evidence type="ECO:0000256" key="6">
    <source>
        <dbReference type="ARBA" id="ARBA00022692"/>
    </source>
</evidence>
<feature type="transmembrane region" description="Helical" evidence="9">
    <location>
        <begin position="304"/>
        <end position="327"/>
    </location>
</feature>
<dbReference type="InterPro" id="IPR011864">
    <property type="entry name" value="Phosphate_PstC"/>
</dbReference>
<dbReference type="InterPro" id="IPR000515">
    <property type="entry name" value="MetI-like"/>
</dbReference>
<evidence type="ECO:0000259" key="11">
    <source>
        <dbReference type="PROSITE" id="PS50928"/>
    </source>
</evidence>
<evidence type="ECO:0000256" key="9">
    <source>
        <dbReference type="RuleBase" id="RU363032"/>
    </source>
</evidence>
<evidence type="ECO:0000256" key="10">
    <source>
        <dbReference type="RuleBase" id="RU363054"/>
    </source>
</evidence>
<feature type="transmembrane region" description="Helical" evidence="9">
    <location>
        <begin position="85"/>
        <end position="116"/>
    </location>
</feature>
<feature type="transmembrane region" description="Helical" evidence="9">
    <location>
        <begin position="128"/>
        <end position="151"/>
    </location>
</feature>
<comment type="similarity">
    <text evidence="2 10">Belongs to the binding-protein-dependent transport system permease family. CysTW subfamily.</text>
</comment>
<dbReference type="PANTHER" id="PTHR30425">
    <property type="entry name" value="PHOSPHATE TRANSPORT SYSTEM PERMEASE PROTEIN PST"/>
    <property type="match status" value="1"/>
</dbReference>
<gene>
    <name evidence="12" type="primary">pstC</name>
    <name evidence="12" type="ORF">ACH429_16015</name>
</gene>
<dbReference type="RefSeq" id="WP_079101490.1">
    <property type="nucleotide sequence ID" value="NZ_JBIRWE010000006.1"/>
</dbReference>
<accession>A0ABW7UW82</accession>
<evidence type="ECO:0000313" key="12">
    <source>
        <dbReference type="EMBL" id="MFI1965594.1"/>
    </source>
</evidence>
<dbReference type="SUPFAM" id="SSF161098">
    <property type="entry name" value="MetI-like"/>
    <property type="match status" value="1"/>
</dbReference>
<evidence type="ECO:0000256" key="2">
    <source>
        <dbReference type="ARBA" id="ARBA00007069"/>
    </source>
</evidence>
<proteinExistence type="inferred from homology"/>
<feature type="transmembrane region" description="Helical" evidence="9">
    <location>
        <begin position="266"/>
        <end position="284"/>
    </location>
</feature>
<evidence type="ECO:0000256" key="3">
    <source>
        <dbReference type="ARBA" id="ARBA00022448"/>
    </source>
</evidence>
<sequence>MRRTRERAAGAAVGAAGVEAPRRLYADPGLPDRIFRSVARGGGGLVLAVMLLVGGFLLYRAWQALSKAGWGFVTTEAWEPDAGNFGIAAVLTGTVLIALVAIAVAVPLAVGSALYISEYAPPRLRRTLVSVVDLMAAVPSVVYGLWGLFFFQSHVLGTARWIATYLGWIPLFTVDGADPTDPLATETVFTSSTFIAGVVVAMMVAPIACSVMREVFSQAPVGEREGAYALGATRWGMIRSVVLPFGKGGVIGGTMLGLGRALGETIAVYLIISPVFVIQPHLLQNGTSSVAALIALRFGEASEFGMSALMAAGLALFLMTLVVNFAASSIVARSRSGAASDS</sequence>
<dbReference type="InterPro" id="IPR051124">
    <property type="entry name" value="Phosphate_Transport_Permease"/>
</dbReference>
<protein>
    <recommendedName>
        <fullName evidence="10">Phosphate transport system permease protein</fullName>
    </recommendedName>
</protein>
<name>A0ABW7UW82_9ACTN</name>
<dbReference type="NCBIfam" id="TIGR02138">
    <property type="entry name" value="phosphate_pstC"/>
    <property type="match status" value="1"/>
</dbReference>
<keyword evidence="4 10" id="KW-1003">Cell membrane</keyword>
<evidence type="ECO:0000256" key="7">
    <source>
        <dbReference type="ARBA" id="ARBA00022989"/>
    </source>
</evidence>
<dbReference type="Pfam" id="PF00528">
    <property type="entry name" value="BPD_transp_1"/>
    <property type="match status" value="1"/>
</dbReference>
<keyword evidence="7 9" id="KW-1133">Transmembrane helix</keyword>
<dbReference type="CDD" id="cd06261">
    <property type="entry name" value="TM_PBP2"/>
    <property type="match status" value="1"/>
</dbReference>
<dbReference type="EMBL" id="JBIRWE010000006">
    <property type="protein sequence ID" value="MFI1965594.1"/>
    <property type="molecule type" value="Genomic_DNA"/>
</dbReference>
<keyword evidence="13" id="KW-1185">Reference proteome</keyword>
<reference evidence="12 13" key="1">
    <citation type="submission" date="2024-10" db="EMBL/GenBank/DDBJ databases">
        <title>The Natural Products Discovery Center: Release of the First 8490 Sequenced Strains for Exploring Actinobacteria Biosynthetic Diversity.</title>
        <authorList>
            <person name="Kalkreuter E."/>
            <person name="Kautsar S.A."/>
            <person name="Yang D."/>
            <person name="Bader C.D."/>
            <person name="Teijaro C.N."/>
            <person name="Fluegel L."/>
            <person name="Davis C.M."/>
            <person name="Simpson J.R."/>
            <person name="Lauterbach L."/>
            <person name="Steele A.D."/>
            <person name="Gui C."/>
            <person name="Meng S."/>
            <person name="Li G."/>
            <person name="Viehrig K."/>
            <person name="Ye F."/>
            <person name="Su P."/>
            <person name="Kiefer A.F."/>
            <person name="Nichols A."/>
            <person name="Cepeda A.J."/>
            <person name="Yan W."/>
            <person name="Fan B."/>
            <person name="Jiang Y."/>
            <person name="Adhikari A."/>
            <person name="Zheng C.-J."/>
            <person name="Schuster L."/>
            <person name="Cowan T.M."/>
            <person name="Smanski M.J."/>
            <person name="Chevrette M.G."/>
            <person name="De Carvalho L.P.S."/>
            <person name="Shen B."/>
        </authorList>
    </citation>
    <scope>NUCLEOTIDE SEQUENCE [LARGE SCALE GENOMIC DNA]</scope>
    <source>
        <strain evidence="12 13">NPDC020327</strain>
    </source>
</reference>
<feature type="transmembrane region" description="Helical" evidence="9">
    <location>
        <begin position="43"/>
        <end position="65"/>
    </location>
</feature>
<comment type="function">
    <text evidence="10">Part of the binding-protein-dependent transport system for phosphate; probably responsible for the translocation of the substrate across the membrane.</text>
</comment>